<sequence>MLGLMSRRALTGRAGGLGMRVGFSSAGRLEGKVALITGAANGIGKATAHEFIREGATAVLISTPIWPPNGPYLSVARKPISSPVTSPTSPSSPLAPSTSPFSLHDRSSNVQQRRHCGTFRSPGDRQPRPRHFR</sequence>
<dbReference type="InterPro" id="IPR002347">
    <property type="entry name" value="SDR_fam"/>
</dbReference>
<gene>
    <name evidence="2" type="ORF">A4U43_C09F14880</name>
</gene>
<name>A0A5P1EAR8_ASPOF</name>
<feature type="compositionally biased region" description="Low complexity" evidence="1">
    <location>
        <begin position="79"/>
        <end position="102"/>
    </location>
</feature>
<dbReference type="Pfam" id="PF00106">
    <property type="entry name" value="adh_short"/>
    <property type="match status" value="1"/>
</dbReference>
<dbReference type="AlphaFoldDB" id="A0A5P1EAR8"/>
<organism evidence="2 3">
    <name type="scientific">Asparagus officinalis</name>
    <name type="common">Garden asparagus</name>
    <dbReference type="NCBI Taxonomy" id="4686"/>
    <lineage>
        <taxon>Eukaryota</taxon>
        <taxon>Viridiplantae</taxon>
        <taxon>Streptophyta</taxon>
        <taxon>Embryophyta</taxon>
        <taxon>Tracheophyta</taxon>
        <taxon>Spermatophyta</taxon>
        <taxon>Magnoliopsida</taxon>
        <taxon>Liliopsida</taxon>
        <taxon>Asparagales</taxon>
        <taxon>Asparagaceae</taxon>
        <taxon>Asparagoideae</taxon>
        <taxon>Asparagus</taxon>
    </lineage>
</organism>
<feature type="region of interest" description="Disordered" evidence="1">
    <location>
        <begin position="76"/>
        <end position="133"/>
    </location>
</feature>
<dbReference type="Proteomes" id="UP000243459">
    <property type="component" value="Chromosome 9"/>
</dbReference>
<proteinExistence type="predicted"/>
<dbReference type="EMBL" id="CM007389">
    <property type="protein sequence ID" value="ONK58615.1"/>
    <property type="molecule type" value="Genomic_DNA"/>
</dbReference>
<evidence type="ECO:0000256" key="1">
    <source>
        <dbReference type="SAM" id="MobiDB-lite"/>
    </source>
</evidence>
<dbReference type="Gene3D" id="3.40.50.720">
    <property type="entry name" value="NAD(P)-binding Rossmann-like Domain"/>
    <property type="match status" value="1"/>
</dbReference>
<keyword evidence="3" id="KW-1185">Reference proteome</keyword>
<evidence type="ECO:0000313" key="3">
    <source>
        <dbReference type="Proteomes" id="UP000243459"/>
    </source>
</evidence>
<dbReference type="SUPFAM" id="SSF51735">
    <property type="entry name" value="NAD(P)-binding Rossmann-fold domains"/>
    <property type="match status" value="1"/>
</dbReference>
<evidence type="ECO:0000313" key="2">
    <source>
        <dbReference type="EMBL" id="ONK58615.1"/>
    </source>
</evidence>
<dbReference type="Gramene" id="ONK58615">
    <property type="protein sequence ID" value="ONK58615"/>
    <property type="gene ID" value="A4U43_C09F14880"/>
</dbReference>
<accession>A0A5P1EAR8</accession>
<protein>
    <submittedName>
        <fullName evidence="2">Uncharacterized protein</fullName>
    </submittedName>
</protein>
<dbReference type="InterPro" id="IPR036291">
    <property type="entry name" value="NAD(P)-bd_dom_sf"/>
</dbReference>
<reference evidence="3" key="1">
    <citation type="journal article" date="2017" name="Nat. Commun.">
        <title>The asparagus genome sheds light on the origin and evolution of a young Y chromosome.</title>
        <authorList>
            <person name="Harkess A."/>
            <person name="Zhou J."/>
            <person name="Xu C."/>
            <person name="Bowers J.E."/>
            <person name="Van der Hulst R."/>
            <person name="Ayyampalayam S."/>
            <person name="Mercati F."/>
            <person name="Riccardi P."/>
            <person name="McKain M.R."/>
            <person name="Kakrana A."/>
            <person name="Tang H."/>
            <person name="Ray J."/>
            <person name="Groenendijk J."/>
            <person name="Arikit S."/>
            <person name="Mathioni S.M."/>
            <person name="Nakano M."/>
            <person name="Shan H."/>
            <person name="Telgmann-Rauber A."/>
            <person name="Kanno A."/>
            <person name="Yue Z."/>
            <person name="Chen H."/>
            <person name="Li W."/>
            <person name="Chen Y."/>
            <person name="Xu X."/>
            <person name="Zhang Y."/>
            <person name="Luo S."/>
            <person name="Chen H."/>
            <person name="Gao J."/>
            <person name="Mao Z."/>
            <person name="Pires J.C."/>
            <person name="Luo M."/>
            <person name="Kudrna D."/>
            <person name="Wing R.A."/>
            <person name="Meyers B.C."/>
            <person name="Yi K."/>
            <person name="Kong H."/>
            <person name="Lavrijsen P."/>
            <person name="Sunseri F."/>
            <person name="Falavigna A."/>
            <person name="Ye Y."/>
            <person name="Leebens-Mack J.H."/>
            <person name="Chen G."/>
        </authorList>
    </citation>
    <scope>NUCLEOTIDE SEQUENCE [LARGE SCALE GENOMIC DNA]</scope>
    <source>
        <strain evidence="3">cv. DH0086</strain>
    </source>
</reference>